<sequence>MTLSSCTITSMSSADLHCSNMPVAGHLGHCRNSKRGAMRQWVQLPKEGLIDHCWCCLMLDLDFSSQEYDFPRQPKPKRKQSFYESARDYPWDEDPLQESRTESKECEA</sequence>
<reference evidence="3" key="2">
    <citation type="submission" date="2017-12" db="EMBL/GenBank/DDBJ databases">
        <title>Genome sequence of the Bar-tailed Godwit (Limosa lapponica baueri).</title>
        <authorList>
            <person name="Lima N.C.B."/>
            <person name="Parody-Merino A.M."/>
            <person name="Battley P.F."/>
            <person name="Fidler A.E."/>
            <person name="Prosdocimi F."/>
        </authorList>
    </citation>
    <scope>NUCLEOTIDE SEQUENCE [LARGE SCALE GENOMIC DNA]</scope>
</reference>
<evidence type="ECO:0000256" key="1">
    <source>
        <dbReference type="SAM" id="MobiDB-lite"/>
    </source>
</evidence>
<proteinExistence type="predicted"/>
<feature type="region of interest" description="Disordered" evidence="1">
    <location>
        <begin position="70"/>
        <end position="108"/>
    </location>
</feature>
<evidence type="ECO:0000313" key="2">
    <source>
        <dbReference type="EMBL" id="PKU37334.1"/>
    </source>
</evidence>
<dbReference type="AlphaFoldDB" id="A0A2I0TU39"/>
<evidence type="ECO:0000313" key="3">
    <source>
        <dbReference type="Proteomes" id="UP000233556"/>
    </source>
</evidence>
<protein>
    <submittedName>
        <fullName evidence="2">Uncharacterized protein</fullName>
    </submittedName>
</protein>
<gene>
    <name evidence="2" type="ORF">llap_12362</name>
</gene>
<name>A0A2I0TU39_LIMLA</name>
<accession>A0A2I0TU39</accession>
<dbReference type="EMBL" id="KZ507190">
    <property type="protein sequence ID" value="PKU37334.1"/>
    <property type="molecule type" value="Genomic_DNA"/>
</dbReference>
<dbReference type="Proteomes" id="UP000233556">
    <property type="component" value="Unassembled WGS sequence"/>
</dbReference>
<organism evidence="2 3">
    <name type="scientific">Limosa lapponica baueri</name>
    <dbReference type="NCBI Taxonomy" id="1758121"/>
    <lineage>
        <taxon>Eukaryota</taxon>
        <taxon>Metazoa</taxon>
        <taxon>Chordata</taxon>
        <taxon>Craniata</taxon>
        <taxon>Vertebrata</taxon>
        <taxon>Euteleostomi</taxon>
        <taxon>Archelosauria</taxon>
        <taxon>Archosauria</taxon>
        <taxon>Dinosauria</taxon>
        <taxon>Saurischia</taxon>
        <taxon>Theropoda</taxon>
        <taxon>Coelurosauria</taxon>
        <taxon>Aves</taxon>
        <taxon>Neognathae</taxon>
        <taxon>Neoaves</taxon>
        <taxon>Charadriiformes</taxon>
        <taxon>Scolopacidae</taxon>
        <taxon>Limosa</taxon>
    </lineage>
</organism>
<feature type="compositionally biased region" description="Basic and acidic residues" evidence="1">
    <location>
        <begin position="97"/>
        <end position="108"/>
    </location>
</feature>
<reference evidence="3" key="1">
    <citation type="submission" date="2017-11" db="EMBL/GenBank/DDBJ databases">
        <authorList>
            <person name="Lima N.C."/>
            <person name="Parody-Merino A.M."/>
            <person name="Battley P.F."/>
            <person name="Fidler A.E."/>
            <person name="Prosdocimi F."/>
        </authorList>
    </citation>
    <scope>NUCLEOTIDE SEQUENCE [LARGE SCALE GENOMIC DNA]</scope>
</reference>
<keyword evidence="3" id="KW-1185">Reference proteome</keyword>